<feature type="compositionally biased region" description="Basic and acidic residues" evidence="6">
    <location>
        <begin position="22"/>
        <end position="42"/>
    </location>
</feature>
<keyword evidence="4" id="KW-0804">Transcription</keyword>
<dbReference type="GO" id="GO:0000976">
    <property type="term" value="F:transcription cis-regulatory region binding"/>
    <property type="evidence" value="ECO:0007669"/>
    <property type="project" value="TreeGrafter"/>
</dbReference>
<dbReference type="AlphaFoldDB" id="A0A0D2GUD4"/>
<evidence type="ECO:0000313" key="7">
    <source>
        <dbReference type="EMBL" id="KIX01918.1"/>
    </source>
</evidence>
<evidence type="ECO:0000313" key="8">
    <source>
        <dbReference type="Proteomes" id="UP000053617"/>
    </source>
</evidence>
<feature type="region of interest" description="Disordered" evidence="6">
    <location>
        <begin position="399"/>
        <end position="450"/>
    </location>
</feature>
<keyword evidence="3" id="KW-0238">DNA-binding</keyword>
<dbReference type="HOGENOM" id="CLU_513025_0_0_1"/>
<gene>
    <name evidence="7" type="ORF">Z518_07857</name>
</gene>
<reference evidence="7 8" key="1">
    <citation type="submission" date="2015-01" db="EMBL/GenBank/DDBJ databases">
        <title>The Genome Sequence of Rhinocladiella mackenzie CBS 650.93.</title>
        <authorList>
            <consortium name="The Broad Institute Genomics Platform"/>
            <person name="Cuomo C."/>
            <person name="de Hoog S."/>
            <person name="Gorbushina A."/>
            <person name="Stielow B."/>
            <person name="Teixiera M."/>
            <person name="Abouelleil A."/>
            <person name="Chapman S.B."/>
            <person name="Priest M."/>
            <person name="Young S.K."/>
            <person name="Wortman J."/>
            <person name="Nusbaum C."/>
            <person name="Birren B."/>
        </authorList>
    </citation>
    <scope>NUCLEOTIDE SEQUENCE [LARGE SCALE GENOMIC DNA]</scope>
    <source>
        <strain evidence="7 8">CBS 650.93</strain>
    </source>
</reference>
<feature type="compositionally biased region" description="Basic and acidic residues" evidence="6">
    <location>
        <begin position="521"/>
        <end position="531"/>
    </location>
</feature>
<dbReference type="GO" id="GO:0005634">
    <property type="term" value="C:nucleus"/>
    <property type="evidence" value="ECO:0007669"/>
    <property type="project" value="UniProtKB-SubCell"/>
</dbReference>
<dbReference type="PANTHER" id="PTHR31845">
    <property type="entry name" value="FINGER DOMAIN PROTEIN, PUTATIVE-RELATED"/>
    <property type="match status" value="1"/>
</dbReference>
<evidence type="ECO:0000256" key="3">
    <source>
        <dbReference type="ARBA" id="ARBA00023125"/>
    </source>
</evidence>
<dbReference type="Proteomes" id="UP000053617">
    <property type="component" value="Unassembled WGS sequence"/>
</dbReference>
<proteinExistence type="predicted"/>
<dbReference type="EMBL" id="KN847480">
    <property type="protein sequence ID" value="KIX01918.1"/>
    <property type="molecule type" value="Genomic_DNA"/>
</dbReference>
<dbReference type="STRING" id="1442369.A0A0D2GUD4"/>
<dbReference type="VEuPathDB" id="FungiDB:Z518_07857"/>
<evidence type="ECO:0008006" key="9">
    <source>
        <dbReference type="Google" id="ProtNLM"/>
    </source>
</evidence>
<evidence type="ECO:0000256" key="2">
    <source>
        <dbReference type="ARBA" id="ARBA00023015"/>
    </source>
</evidence>
<evidence type="ECO:0000256" key="4">
    <source>
        <dbReference type="ARBA" id="ARBA00023163"/>
    </source>
</evidence>
<dbReference type="OrthoDB" id="3365636at2759"/>
<accession>A0A0D2GUD4</accession>
<evidence type="ECO:0000256" key="5">
    <source>
        <dbReference type="ARBA" id="ARBA00023242"/>
    </source>
</evidence>
<protein>
    <recommendedName>
        <fullName evidence="9">Transcription factor domain-containing protein</fullName>
    </recommendedName>
</protein>
<keyword evidence="8" id="KW-1185">Reference proteome</keyword>
<dbReference type="PANTHER" id="PTHR31845:SF39">
    <property type="entry name" value="TRANSCRIPTION FACTOR PBCR-RELATED"/>
    <property type="match status" value="1"/>
</dbReference>
<keyword evidence="5" id="KW-0539">Nucleus</keyword>
<feature type="region of interest" description="Disordered" evidence="6">
    <location>
        <begin position="352"/>
        <end position="386"/>
    </location>
</feature>
<evidence type="ECO:0000256" key="1">
    <source>
        <dbReference type="ARBA" id="ARBA00004123"/>
    </source>
</evidence>
<comment type="subcellular location">
    <subcellularLocation>
        <location evidence="1">Nucleus</location>
    </subcellularLocation>
</comment>
<dbReference type="GO" id="GO:0000981">
    <property type="term" value="F:DNA-binding transcription factor activity, RNA polymerase II-specific"/>
    <property type="evidence" value="ECO:0007669"/>
    <property type="project" value="TreeGrafter"/>
</dbReference>
<dbReference type="InterPro" id="IPR051089">
    <property type="entry name" value="prtT"/>
</dbReference>
<dbReference type="RefSeq" id="XP_013269054.1">
    <property type="nucleotide sequence ID" value="XM_013413600.1"/>
</dbReference>
<dbReference type="GeneID" id="25295928"/>
<feature type="region of interest" description="Disordered" evidence="6">
    <location>
        <begin position="14"/>
        <end position="48"/>
    </location>
</feature>
<keyword evidence="2" id="KW-0805">Transcription regulation</keyword>
<sequence length="531" mass="58952">MAVTMTVELGLDGKYATRNGPRSRENVRSENVEEQPLDRHANCGESEESVENIESRRALLACYICSASVSIAFHRPKPYHFTPYMAESIDILESSHYAAPTDKCLAAWAKLQSVMDLSANSLRLNDQADVDAHTEDQIQLNLKNCSKQLHDWEKSLSPAIMNECLYINYRFLVCLLHESGLYADYDPRDFKPPYWISKLRTKRPEKATGRTTFTPNHISSVMACLSSAHSLLDTFLSMSVRSLQFSPAIVIVRAVYAIFLLFKIFFSASAIDGNLNQILDPTAIKLSFYLQQLRLKLVEVASLGCRLAAKFSSVTTKLQEWLRVEHPWDVHDAKMPQDLELIQSFRFISLGTESRTPPSDREKPGLPQIASFTNHEPLAGNSDPFELKYPEVGRSSMLNSGNLMPLEPSANSAHNDDSSAAIPSGDTILTSEPPPTDSGLPDWSGQSPTDSVPRLSLILADEFLDPNFDLNLDLGYNMDNGGGGDLATDVPLSADLPYPPSLNHTDHQVDGVDELQFPPDTGHRRGNAERV</sequence>
<evidence type="ECO:0000256" key="6">
    <source>
        <dbReference type="SAM" id="MobiDB-lite"/>
    </source>
</evidence>
<feature type="region of interest" description="Disordered" evidence="6">
    <location>
        <begin position="499"/>
        <end position="531"/>
    </location>
</feature>
<organism evidence="7 8">
    <name type="scientific">Rhinocladiella mackenziei CBS 650.93</name>
    <dbReference type="NCBI Taxonomy" id="1442369"/>
    <lineage>
        <taxon>Eukaryota</taxon>
        <taxon>Fungi</taxon>
        <taxon>Dikarya</taxon>
        <taxon>Ascomycota</taxon>
        <taxon>Pezizomycotina</taxon>
        <taxon>Eurotiomycetes</taxon>
        <taxon>Chaetothyriomycetidae</taxon>
        <taxon>Chaetothyriales</taxon>
        <taxon>Herpotrichiellaceae</taxon>
        <taxon>Rhinocladiella</taxon>
    </lineage>
</organism>
<feature type="compositionally biased region" description="Low complexity" evidence="6">
    <location>
        <begin position="409"/>
        <end position="421"/>
    </location>
</feature>
<name>A0A0D2GUD4_9EURO</name>